<evidence type="ECO:0000313" key="1">
    <source>
        <dbReference type="EMBL" id="BAF86966.1"/>
    </source>
</evidence>
<accession>A8HUP2</accession>
<evidence type="ECO:0000313" key="2">
    <source>
        <dbReference type="Proteomes" id="UP000000270"/>
    </source>
</evidence>
<dbReference type="AlphaFoldDB" id="A8HUP2"/>
<keyword evidence="2" id="KW-1185">Reference proteome</keyword>
<proteinExistence type="predicted"/>
<name>A8HUP2_AZOC5</name>
<reference evidence="1 2" key="1">
    <citation type="journal article" date="2007" name="Appl. Environ. Microbiol.">
        <title>Rhizobial factors required for stem nodule maturation and maintenance in Sesbania rostrata-Azorhizobium caulinodans ORS571 symbiosis.</title>
        <authorList>
            <person name="Suzuki S."/>
            <person name="Aono T."/>
            <person name="Lee KB."/>
            <person name="Suzuki T."/>
            <person name="Liu CT."/>
            <person name="Miwa H."/>
            <person name="Wakao S."/>
            <person name="Iki T."/>
            <person name="Oyaizu H."/>
        </authorList>
    </citation>
    <scope>NUCLEOTIDE SEQUENCE [LARGE SCALE GENOMIC DNA]</scope>
    <source>
        <strain evidence="2">ATCC 43989 / DSM 5975 / JCM 20966 / LMG 6465 / NBRC 14845 / NCIMB 13405 / ORS 571</strain>
    </source>
</reference>
<gene>
    <name evidence="1" type="ordered locus">AZC_0968</name>
</gene>
<reference evidence="1 2" key="5">
    <citation type="journal article" date="2010" name="Appl. Environ. Microbiol.">
        <title>phrR-like gene praR of Azorhizobium caulinodans ORS571 is essential for symbiosis with Sesbania rostrata and is involved in expression of reb genes.</title>
        <authorList>
            <person name="Akiba N."/>
            <person name="Aono T."/>
            <person name="Toyazaki H."/>
            <person name="Sato S."/>
            <person name="Oyaizu H."/>
        </authorList>
    </citation>
    <scope>NUCLEOTIDE SEQUENCE [LARGE SCALE GENOMIC DNA]</scope>
    <source>
        <strain evidence="2">ATCC 43989 / DSM 5975 / JCM 20966 / LMG 6465 / NBRC 14845 / NCIMB 13405 / ORS 571</strain>
    </source>
</reference>
<reference evidence="1 2" key="3">
    <citation type="journal article" date="2008" name="BMC Genomics">
        <title>The genome of the versatile nitrogen fixer Azorhizobium caulinodans ORS571.</title>
        <authorList>
            <person name="Lee KB."/>
            <person name="Backer P.D."/>
            <person name="Aono T."/>
            <person name="Liu CT."/>
            <person name="Suzuki S."/>
            <person name="Suzuki T."/>
            <person name="Kaneko T."/>
            <person name="Yamada M."/>
            <person name="Tabata S."/>
            <person name="Kupfer D.M."/>
            <person name="Najar F.Z."/>
            <person name="Wiley G.B."/>
            <person name="Roe B."/>
            <person name="Binnewies T.T."/>
            <person name="Ussery D.W."/>
            <person name="D'Haeze W."/>
            <person name="Herder J.D."/>
            <person name="Gevers D."/>
            <person name="Vereecke D."/>
            <person name="Holsters M."/>
            <person name="Oyaizu H."/>
        </authorList>
    </citation>
    <scope>NUCLEOTIDE SEQUENCE [LARGE SCALE GENOMIC DNA]</scope>
    <source>
        <strain evidence="2">ATCC 43989 / DSM 5975 / JCM 20966 / LMG 6465 / NBRC 14845 / NCIMB 13405 / ORS 571</strain>
    </source>
</reference>
<dbReference type="HOGENOM" id="CLU_1000958_0_0_5"/>
<reference evidence="1 2" key="4">
    <citation type="journal article" date="2009" name="Appl. Environ. Microbiol.">
        <title>Comparative genome-wide transcriptional profiling of Azorhizobium caulinodans ORS571 grown under free-living and symbiotic conditions.</title>
        <authorList>
            <person name="Tsukada S."/>
            <person name="Aono T."/>
            <person name="Akiba N."/>
            <person name="Lee KB."/>
            <person name="Liu CT."/>
            <person name="Toyazaki H."/>
            <person name="Oyaizu H."/>
        </authorList>
    </citation>
    <scope>NUCLEOTIDE SEQUENCE [LARGE SCALE GENOMIC DNA]</scope>
    <source>
        <strain evidence="2">ATCC 43989 / DSM 5975 / JCM 20966 / LMG 6465 / NBRC 14845 / NCIMB 13405 / ORS 571</strain>
    </source>
</reference>
<dbReference type="Proteomes" id="UP000000270">
    <property type="component" value="Chromosome"/>
</dbReference>
<sequence>MALIYLATKACEGVGAMGETGPEAKAETTPRLYADGHPLDEIHYIEAKIILNGNRFTSVKNFFDFAKIVRKVAKEQGVDFDSTEVEGMRPQIREVLFLDTKDFKLYNNAFILRRRINYEDGFPVGDPEMVFKFRHPDLETATLCDVRPQIPGEYRIKFKEELLPLKDRIGGIRTLFSHNVEFKYRPVNLMEDPSSSDYLTRVFPALAPVFAGSKERISLVNHTAVEEVLQQLGTLDFGKGVLAACNVAVWRTRGDQHQLVGEFSYQARMERRAAVSAKAIERSNAFFNALQHAAQDWVALGMTKTGAVYRLKGAPPHSHE</sequence>
<reference evidence="2" key="2">
    <citation type="submission" date="2007-04" db="EMBL/GenBank/DDBJ databases">
        <title>Complete genome sequence of the nitrogen-fixing bacterium Azorhizobium caulinodans ORS571.</title>
        <authorList>
            <person name="Lee K.B."/>
            <person name="Backer P.D."/>
            <person name="Aono T."/>
            <person name="Liu C.T."/>
            <person name="Suzuki S."/>
            <person name="Suzuki T."/>
            <person name="Kaneko T."/>
            <person name="Yamada M."/>
            <person name="Tabata S."/>
            <person name="Kupfer D.M."/>
            <person name="Najar F.Z."/>
            <person name="Wiley G.B."/>
            <person name="Roe B."/>
            <person name="Binnewies T."/>
            <person name="Ussery D."/>
            <person name="Vereecke D."/>
            <person name="Gevers D."/>
            <person name="Holsters M."/>
            <person name="Oyaizu H."/>
        </authorList>
    </citation>
    <scope>NUCLEOTIDE SEQUENCE [LARGE SCALE GENOMIC DNA]</scope>
    <source>
        <strain evidence="2">ATCC 43989 / DSM 5975 / JCM 20966 / LMG 6465 / NBRC 14845 / NCIMB 13405 / ORS 571</strain>
    </source>
</reference>
<protein>
    <submittedName>
        <fullName evidence="1">Uncharacterized protein</fullName>
    </submittedName>
</protein>
<reference evidence="1 2" key="6">
    <citation type="journal article" date="2011" name="Appl. Environ. Microbiol.">
        <title>Involvement of the azorhizobial chromosome partition gene (parA) in the onset of bacteroid differentiation during Sesbania rostrata stem nodule development.</title>
        <authorList>
            <person name="Liu CT."/>
            <person name="Lee KB."/>
            <person name="Wang YS."/>
            <person name="Peng MH."/>
            <person name="Lee KT."/>
            <person name="Suzuki S."/>
            <person name="Suzuki T."/>
            <person name="Oyaizu H."/>
        </authorList>
    </citation>
    <scope>NUCLEOTIDE SEQUENCE [LARGE SCALE GENOMIC DNA]</scope>
    <source>
        <strain evidence="2">ATCC 43989 / DSM 5975 / JCM 20966 / LMG 6465 / NBRC 14845 / NCIMB 13405 / ORS 571</strain>
    </source>
</reference>
<dbReference type="EMBL" id="AP009384">
    <property type="protein sequence ID" value="BAF86966.1"/>
    <property type="molecule type" value="Genomic_DNA"/>
</dbReference>
<dbReference type="KEGG" id="azc:AZC_0968"/>
<dbReference type="eggNOG" id="ENOG502Z8SS">
    <property type="taxonomic scope" value="Bacteria"/>
</dbReference>
<dbReference type="STRING" id="438753.AZC_0968"/>
<organism evidence="1 2">
    <name type="scientific">Azorhizobium caulinodans (strain ATCC 43989 / DSM 5975 / JCM 20966 / LMG 6465 / NBRC 14845 / NCIMB 13405 / ORS 571)</name>
    <dbReference type="NCBI Taxonomy" id="438753"/>
    <lineage>
        <taxon>Bacteria</taxon>
        <taxon>Pseudomonadati</taxon>
        <taxon>Pseudomonadota</taxon>
        <taxon>Alphaproteobacteria</taxon>
        <taxon>Hyphomicrobiales</taxon>
        <taxon>Xanthobacteraceae</taxon>
        <taxon>Azorhizobium</taxon>
    </lineage>
</organism>